<dbReference type="PANTHER" id="PTHR33164">
    <property type="entry name" value="TRANSCRIPTIONAL REGULATOR, MARR FAMILY"/>
    <property type="match status" value="1"/>
</dbReference>
<evidence type="ECO:0000313" key="3">
    <source>
        <dbReference type="Proteomes" id="UP000190286"/>
    </source>
</evidence>
<evidence type="ECO:0000259" key="1">
    <source>
        <dbReference type="SMART" id="SM00347"/>
    </source>
</evidence>
<sequence length="156" mass="17218">MNDRFIRLSISLARLQKVIQRIKASGMSRIELKAGHTLVLCRLAAAPEGLRFSELTERCGLDPAMISRVLAELVRSGLVEKRAESGKYNALYLLTNAGHDRAARVGAVVADVERRADEGIDPDDLATFYKVLDQLTRNLEAVDADPAEAFEPLEIQ</sequence>
<keyword evidence="3" id="KW-1185">Reference proteome</keyword>
<dbReference type="InterPro" id="IPR000835">
    <property type="entry name" value="HTH_MarR-typ"/>
</dbReference>
<dbReference type="AlphaFoldDB" id="A0A1T4XQH8"/>
<dbReference type="GO" id="GO:0006950">
    <property type="term" value="P:response to stress"/>
    <property type="evidence" value="ECO:0007669"/>
    <property type="project" value="TreeGrafter"/>
</dbReference>
<evidence type="ECO:0000313" key="2">
    <source>
        <dbReference type="EMBL" id="SKA91381.1"/>
    </source>
</evidence>
<gene>
    <name evidence="2" type="ORF">SAMN02745178_02125</name>
</gene>
<dbReference type="EMBL" id="FUYF01000013">
    <property type="protein sequence ID" value="SKA91381.1"/>
    <property type="molecule type" value="Genomic_DNA"/>
</dbReference>
<dbReference type="Proteomes" id="UP000190286">
    <property type="component" value="Unassembled WGS sequence"/>
</dbReference>
<proteinExistence type="predicted"/>
<dbReference type="SMART" id="SM00347">
    <property type="entry name" value="HTH_MARR"/>
    <property type="match status" value="1"/>
</dbReference>
<dbReference type="InterPro" id="IPR036388">
    <property type="entry name" value="WH-like_DNA-bd_sf"/>
</dbReference>
<feature type="domain" description="HTH marR-type" evidence="1">
    <location>
        <begin position="25"/>
        <end position="125"/>
    </location>
</feature>
<dbReference type="SUPFAM" id="SSF46785">
    <property type="entry name" value="Winged helix' DNA-binding domain"/>
    <property type="match status" value="1"/>
</dbReference>
<protein>
    <submittedName>
        <fullName evidence="2">MarR family protein</fullName>
    </submittedName>
</protein>
<dbReference type="InterPro" id="IPR005471">
    <property type="entry name" value="Tscrpt_reg_IclR_N"/>
</dbReference>
<name>A0A1T4XQH8_9FIRM</name>
<reference evidence="2 3" key="1">
    <citation type="submission" date="2017-02" db="EMBL/GenBank/DDBJ databases">
        <authorList>
            <person name="Peterson S.W."/>
        </authorList>
    </citation>
    <scope>NUCLEOTIDE SEQUENCE [LARGE SCALE GENOMIC DNA]</scope>
    <source>
        <strain evidence="2 3">ATCC 27749</strain>
    </source>
</reference>
<dbReference type="RefSeq" id="WP_078784993.1">
    <property type="nucleotide sequence ID" value="NZ_DBFBAL010000034.1"/>
</dbReference>
<dbReference type="PANTHER" id="PTHR33164:SF43">
    <property type="entry name" value="HTH-TYPE TRANSCRIPTIONAL REPRESSOR YETL"/>
    <property type="match status" value="1"/>
</dbReference>
<organism evidence="2 3">
    <name type="scientific">Gemmiger formicilis</name>
    <dbReference type="NCBI Taxonomy" id="745368"/>
    <lineage>
        <taxon>Bacteria</taxon>
        <taxon>Bacillati</taxon>
        <taxon>Bacillota</taxon>
        <taxon>Clostridia</taxon>
        <taxon>Eubacteriales</taxon>
        <taxon>Gemmiger</taxon>
    </lineage>
</organism>
<dbReference type="InterPro" id="IPR039422">
    <property type="entry name" value="MarR/SlyA-like"/>
</dbReference>
<dbReference type="Pfam" id="PF09339">
    <property type="entry name" value="HTH_IclR"/>
    <property type="match status" value="1"/>
</dbReference>
<dbReference type="Gene3D" id="1.10.10.10">
    <property type="entry name" value="Winged helix-like DNA-binding domain superfamily/Winged helix DNA-binding domain"/>
    <property type="match status" value="1"/>
</dbReference>
<dbReference type="STRING" id="745368.SAMN02745178_02125"/>
<accession>A0A1T4XQH8</accession>
<dbReference type="GO" id="GO:0003700">
    <property type="term" value="F:DNA-binding transcription factor activity"/>
    <property type="evidence" value="ECO:0007669"/>
    <property type="project" value="InterPro"/>
</dbReference>
<dbReference type="InterPro" id="IPR036390">
    <property type="entry name" value="WH_DNA-bd_sf"/>
</dbReference>
<dbReference type="GeneID" id="93338574"/>